<gene>
    <name evidence="1" type="ORF">C4B59_10910</name>
</gene>
<name>A0AC61L1D1_9EURY</name>
<dbReference type="Proteomes" id="UP000248329">
    <property type="component" value="Unassembled WGS sequence"/>
</dbReference>
<evidence type="ECO:0000313" key="2">
    <source>
        <dbReference type="Proteomes" id="UP000248329"/>
    </source>
</evidence>
<accession>A0AC61L1D1</accession>
<comment type="caution">
    <text evidence="1">The sequence shown here is derived from an EMBL/GenBank/DDBJ whole genome shotgun (WGS) entry which is preliminary data.</text>
</comment>
<proteinExistence type="predicted"/>
<sequence>MLTKMTMRHIPPIAVALVMLALLVAPSGCAGTGSSDRRGVCLIDGESKTIYTNGQWALQEGYVIKLVQIDLTGTKAWVVISKDGTDLDSMIIHLHDTGRFTKSIDPQERGLIISIKALNISKPAEEAILLVYQYSDGVGATKGSISIASSPEGAVIYLDDEYKSQTPGTLIGIPPGSHTIRLEKSGYDVYIETVHVSAGAETTMSASLSVSTSIHAEETHDTGEEPDNWQMTPDAATPGSMTPADAAMPAPVPGAALTIIGLMIAAIIIEMKKRL</sequence>
<evidence type="ECO:0000313" key="1">
    <source>
        <dbReference type="EMBL" id="PXF59799.1"/>
    </source>
</evidence>
<reference evidence="1" key="1">
    <citation type="submission" date="2018-01" db="EMBL/GenBank/DDBJ databases">
        <authorList>
            <person name="Krukenberg V."/>
        </authorList>
    </citation>
    <scope>NUCLEOTIDE SEQUENCE</scope>
    <source>
        <strain evidence="1">E20ANME2</strain>
    </source>
</reference>
<organism evidence="1 2">
    <name type="scientific">Candidatus Methanogaster sp</name>
    <dbReference type="NCBI Taxonomy" id="3386292"/>
    <lineage>
        <taxon>Archaea</taxon>
        <taxon>Methanobacteriati</taxon>
        <taxon>Methanobacteriota</taxon>
        <taxon>Stenosarchaea group</taxon>
        <taxon>Methanomicrobia</taxon>
        <taxon>Methanosarcinales</taxon>
        <taxon>ANME-2 cluster</taxon>
        <taxon>Candidatus Methanogasteraceae</taxon>
        <taxon>Candidatus Methanogaster</taxon>
    </lineage>
</organism>
<protein>
    <submittedName>
        <fullName evidence="1">Uncharacterized protein</fullName>
    </submittedName>
</protein>
<dbReference type="EMBL" id="PQXF01000022">
    <property type="protein sequence ID" value="PXF59799.1"/>
    <property type="molecule type" value="Genomic_DNA"/>
</dbReference>